<dbReference type="RefSeq" id="WP_347722096.1">
    <property type="nucleotide sequence ID" value="NZ_CP104395.1"/>
</dbReference>
<dbReference type="SUPFAM" id="SSF56112">
    <property type="entry name" value="Protein kinase-like (PK-like)"/>
    <property type="match status" value="1"/>
</dbReference>
<keyword evidence="3" id="KW-0418">Kinase</keyword>
<dbReference type="InterPro" id="IPR011009">
    <property type="entry name" value="Kinase-like_dom_sf"/>
</dbReference>
<evidence type="ECO:0000313" key="3">
    <source>
        <dbReference type="EMBL" id="WEL19224.1"/>
    </source>
</evidence>
<reference evidence="3 4" key="1">
    <citation type="submission" date="2022-09" db="EMBL/GenBank/DDBJ databases">
        <title>Xylan utilization by haloarchaea-nanohaloarchaea associations.</title>
        <authorList>
            <person name="Yakimov M."/>
        </authorList>
    </citation>
    <scope>NUCLEOTIDE SEQUENCE [LARGE SCALE GENOMIC DNA]</scope>
    <source>
        <strain evidence="3 4">SVXNc</strain>
    </source>
</reference>
<evidence type="ECO:0000259" key="2">
    <source>
        <dbReference type="Pfam" id="PF03109"/>
    </source>
</evidence>
<dbReference type="CDD" id="cd05121">
    <property type="entry name" value="ABC1_ADCK3-like"/>
    <property type="match status" value="1"/>
</dbReference>
<proteinExistence type="inferred from homology"/>
<gene>
    <name evidence="3" type="primary">aarF</name>
    <name evidence="3" type="ORF">SVXNc_0193</name>
</gene>
<protein>
    <submittedName>
        <fullName evidence="3">Unusual protein kinase</fullName>
    </submittedName>
</protein>
<dbReference type="InterPro" id="IPR050154">
    <property type="entry name" value="UbiB_kinase"/>
</dbReference>
<organism evidence="3 4">
    <name type="scientific">Candidatus Nanohalococcus occultus</name>
    <dbReference type="NCBI Taxonomy" id="2978047"/>
    <lineage>
        <taxon>Archaea</taxon>
        <taxon>Candidatus Nanohalarchaeota</taxon>
        <taxon>Candidatus Nanohalarchaeota incertae sedis</taxon>
        <taxon>Candidatus Nanohalococcus</taxon>
    </lineage>
</organism>
<dbReference type="Pfam" id="PF03109">
    <property type="entry name" value="ABC1"/>
    <property type="match status" value="1"/>
</dbReference>
<name>A0ABY8CHR0_9ARCH</name>
<dbReference type="PANTHER" id="PTHR10566:SF113">
    <property type="entry name" value="PROTEIN ACTIVITY OF BC1 COMPLEX KINASE 7, CHLOROPLASTIC"/>
    <property type="match status" value="1"/>
</dbReference>
<dbReference type="Gene3D" id="1.10.510.10">
    <property type="entry name" value="Transferase(Phosphotransferase) domain 1"/>
    <property type="match status" value="1"/>
</dbReference>
<keyword evidence="3" id="KW-0808">Transferase</keyword>
<feature type="domain" description="ABC1 atypical kinase-like" evidence="2">
    <location>
        <begin position="92"/>
        <end position="332"/>
    </location>
</feature>
<sequence>MNRISKDIEDIERLEEIVEEVAHHGFNILIKKLDLESHLHFHYRVMSSDVNGPEEFRELLEELGTVFIKLGQILAERPDLVPENYRRELEKLEYDVEKIDYSRIEEIIEEEIGLEKFDSIDEEPLASASIAQVHRAKYNGEDVVLKVRKPGIKEVVERDLDILEKCADYGGKHIGKMKSMSVLKFVKEFSGWTRQELDFEREAENAKLFKENTADDEKIKVPEVYGEVSTKKVLTLEYVEGVKCTDLEKLEELDIDTEEIAATAVRAGMKQSIRDGFYHADPHPSNFLITEEGELVYLDFGMMGSISQDQSRKLGLMLLYLIRENSSDIVDVMEDLGTVSSEYNRAGVEQVVEQKTRVLSNSSLKQVSVTKEMFDLFVKASENGLQMPSSLTLMGKSLVTTEGIGLTICPDFRITEEYEETAEDLLKQQNSPEDIAKDFSIDLIKNKDLIAKLPSKINRVLKTEQKQPVKVIQEDNSNDHIMPAALLIGATVLFYQVLPAEQMAIIGGVELLAAAYLLR</sequence>
<dbReference type="InterPro" id="IPR004147">
    <property type="entry name" value="ABC1_dom"/>
</dbReference>
<comment type="similarity">
    <text evidence="1">Belongs to the protein kinase superfamily. ADCK protein kinase family.</text>
</comment>
<dbReference type="PANTHER" id="PTHR10566">
    <property type="entry name" value="CHAPERONE-ACTIVITY OF BC1 COMPLEX CABC1 -RELATED"/>
    <property type="match status" value="1"/>
</dbReference>
<evidence type="ECO:0000313" key="4">
    <source>
        <dbReference type="Proteomes" id="UP001218034"/>
    </source>
</evidence>
<dbReference type="GeneID" id="90589628"/>
<dbReference type="Proteomes" id="UP001218034">
    <property type="component" value="Chromosome"/>
</dbReference>
<evidence type="ECO:0000256" key="1">
    <source>
        <dbReference type="ARBA" id="ARBA00009670"/>
    </source>
</evidence>
<accession>A0ABY8CHR0</accession>
<keyword evidence="4" id="KW-1185">Reference proteome</keyword>
<dbReference type="GO" id="GO:0016301">
    <property type="term" value="F:kinase activity"/>
    <property type="evidence" value="ECO:0007669"/>
    <property type="project" value="UniProtKB-KW"/>
</dbReference>
<dbReference type="EMBL" id="CP104395">
    <property type="protein sequence ID" value="WEL19224.1"/>
    <property type="molecule type" value="Genomic_DNA"/>
</dbReference>